<evidence type="ECO:0000313" key="6">
    <source>
        <dbReference type="Proteomes" id="UP000829647"/>
    </source>
</evidence>
<dbReference type="PANTHER" id="PTHR43280:SF32">
    <property type="entry name" value="TRANSCRIPTIONAL REGULATORY PROTEIN"/>
    <property type="match status" value="1"/>
</dbReference>
<keyword evidence="2" id="KW-0238">DNA-binding</keyword>
<geneLocation type="plasmid" evidence="5 6">
    <name>unnamed2</name>
</geneLocation>
<dbReference type="Proteomes" id="UP000829647">
    <property type="component" value="Plasmid unnamed2"/>
</dbReference>
<dbReference type="SUPFAM" id="SSF46689">
    <property type="entry name" value="Homeodomain-like"/>
    <property type="match status" value="1"/>
</dbReference>
<name>A0ABY4JH21_9BACT</name>
<protein>
    <submittedName>
        <fullName evidence="5">Helix-turn-helix domain-containing protein</fullName>
    </submittedName>
</protein>
<dbReference type="InterPro" id="IPR018060">
    <property type="entry name" value="HTH_AraC"/>
</dbReference>
<dbReference type="SMART" id="SM00342">
    <property type="entry name" value="HTH_ARAC"/>
    <property type="match status" value="1"/>
</dbReference>
<reference evidence="5 6" key="1">
    <citation type="submission" date="2022-04" db="EMBL/GenBank/DDBJ databases">
        <title>Hymenobacter sp. isolated from the air.</title>
        <authorList>
            <person name="Won M."/>
            <person name="Lee C.-M."/>
            <person name="Woen H.-Y."/>
            <person name="Kwon S.-W."/>
        </authorList>
    </citation>
    <scope>NUCLEOTIDE SEQUENCE [LARGE SCALE GENOMIC DNA]</scope>
    <source>
        <strain evidence="6">5516 S-25</strain>
        <plasmid evidence="5 6">unnamed2</plasmid>
    </source>
</reference>
<evidence type="ECO:0000256" key="2">
    <source>
        <dbReference type="ARBA" id="ARBA00023125"/>
    </source>
</evidence>
<dbReference type="PROSITE" id="PS01124">
    <property type="entry name" value="HTH_ARAC_FAMILY_2"/>
    <property type="match status" value="1"/>
</dbReference>
<dbReference type="InterPro" id="IPR009057">
    <property type="entry name" value="Homeodomain-like_sf"/>
</dbReference>
<keyword evidence="3" id="KW-0804">Transcription</keyword>
<dbReference type="RefSeq" id="WP_247977183.1">
    <property type="nucleotide sequence ID" value="NZ_CP095850.1"/>
</dbReference>
<evidence type="ECO:0000256" key="3">
    <source>
        <dbReference type="ARBA" id="ARBA00023163"/>
    </source>
</evidence>
<evidence type="ECO:0000259" key="4">
    <source>
        <dbReference type="PROSITE" id="PS01124"/>
    </source>
</evidence>
<accession>A0ABY4JH21</accession>
<organism evidence="5 6">
    <name type="scientific">Hymenobacter sublimis</name>
    <dbReference type="NCBI Taxonomy" id="2933777"/>
    <lineage>
        <taxon>Bacteria</taxon>
        <taxon>Pseudomonadati</taxon>
        <taxon>Bacteroidota</taxon>
        <taxon>Cytophagia</taxon>
        <taxon>Cytophagales</taxon>
        <taxon>Hymenobacteraceae</taxon>
        <taxon>Hymenobacter</taxon>
    </lineage>
</organism>
<dbReference type="Gene3D" id="1.10.10.60">
    <property type="entry name" value="Homeodomain-like"/>
    <property type="match status" value="1"/>
</dbReference>
<keyword evidence="6" id="KW-1185">Reference proteome</keyword>
<sequence>MSTGSGVSPVELNTSDLKLRGFKLYEVRQPQQTPLLYSRRDYYKVSIMTTQCVIHYANKSIELDGTYLFFSNPHIPYSMELRTDQHQGYACLFSEEFVKGSGERSESLQQSPLFQLGGTPVFQLDETQAAYLTSIFQKMQAEENTDYPFKGELIRTYLQLLIHETLHLQPYEHSFQPKNGAARIASLFLELLERLFPLESPQQRLALKTPQEFADRLAVHVNSLNRAVKEITGKPTSAHITGRILDEAKALLQHTDWSVADIAYSLGFEYPTYFNNFFKKHTGSTPLACRKAVSAA</sequence>
<dbReference type="EMBL" id="CP095850">
    <property type="protein sequence ID" value="UPL51348.1"/>
    <property type="molecule type" value="Genomic_DNA"/>
</dbReference>
<dbReference type="Pfam" id="PF12833">
    <property type="entry name" value="HTH_18"/>
    <property type="match status" value="1"/>
</dbReference>
<evidence type="ECO:0000313" key="5">
    <source>
        <dbReference type="EMBL" id="UPL51348.1"/>
    </source>
</evidence>
<keyword evidence="1" id="KW-0805">Transcription regulation</keyword>
<keyword evidence="5" id="KW-0614">Plasmid</keyword>
<gene>
    <name evidence="5" type="ORF">MWH26_19985</name>
</gene>
<dbReference type="PANTHER" id="PTHR43280">
    <property type="entry name" value="ARAC-FAMILY TRANSCRIPTIONAL REGULATOR"/>
    <property type="match status" value="1"/>
</dbReference>
<feature type="domain" description="HTH araC/xylS-type" evidence="4">
    <location>
        <begin position="211"/>
        <end position="292"/>
    </location>
</feature>
<proteinExistence type="predicted"/>
<evidence type="ECO:0000256" key="1">
    <source>
        <dbReference type="ARBA" id="ARBA00023015"/>
    </source>
</evidence>